<dbReference type="GO" id="GO:0016787">
    <property type="term" value="F:hydrolase activity"/>
    <property type="evidence" value="ECO:0007669"/>
    <property type="project" value="UniProtKB-KW"/>
</dbReference>
<dbReference type="PANTHER" id="PTHR43046">
    <property type="entry name" value="GDP-MANNOSE MANNOSYL HYDROLASE"/>
    <property type="match status" value="1"/>
</dbReference>
<dbReference type="Pfam" id="PF00293">
    <property type="entry name" value="NUDIX"/>
    <property type="match status" value="1"/>
</dbReference>
<dbReference type="EMBL" id="LCKT01000032">
    <property type="protein sequence ID" value="KKU03894.1"/>
    <property type="molecule type" value="Genomic_DNA"/>
</dbReference>
<protein>
    <submittedName>
        <fullName evidence="5">Phosphohydrolase (MutT/nudix family protein)</fullName>
    </submittedName>
</protein>
<comment type="caution">
    <text evidence="5">The sequence shown here is derived from an EMBL/GenBank/DDBJ whole genome shotgun (WGS) entry which is preliminary data.</text>
</comment>
<feature type="domain" description="Nudix hydrolase" evidence="4">
    <location>
        <begin position="17"/>
        <end position="150"/>
    </location>
</feature>
<dbReference type="InterPro" id="IPR000086">
    <property type="entry name" value="NUDIX_hydrolase_dom"/>
</dbReference>
<dbReference type="PANTHER" id="PTHR43046:SF2">
    <property type="entry name" value="8-OXO-DGTP DIPHOSPHATASE-RELATED"/>
    <property type="match status" value="1"/>
</dbReference>
<gene>
    <name evidence="5" type="ORF">UX06_C0032G0034</name>
</gene>
<evidence type="ECO:0000313" key="5">
    <source>
        <dbReference type="EMBL" id="KKU03894.1"/>
    </source>
</evidence>
<dbReference type="InterPro" id="IPR015797">
    <property type="entry name" value="NUDIX_hydrolase-like_dom_sf"/>
</dbReference>
<proteinExistence type="inferred from homology"/>
<name>A0A0G1M6H5_9BACT</name>
<dbReference type="Proteomes" id="UP000034696">
    <property type="component" value="Unassembled WGS sequence"/>
</dbReference>
<sequence length="154" mass="17645">MANYIKWIREKVGHDPIILNAAAAFVLNDQNQVLLLRRADRKEEVWGLPGGMMEIGESAEDTMKREVLEETGLIVNTEKFLGVYTKDRFDSYPNGDKAYVILFVFVCRVSSGALDANNEEAAELRYFDPDNFPPTFRHKQILKDYISNEKGIIR</sequence>
<evidence type="ECO:0000313" key="6">
    <source>
        <dbReference type="Proteomes" id="UP000034696"/>
    </source>
</evidence>
<dbReference type="PRINTS" id="PR00502">
    <property type="entry name" value="NUDIXFAMILY"/>
</dbReference>
<comment type="cofactor">
    <cofactor evidence="1">
        <name>Mg(2+)</name>
        <dbReference type="ChEBI" id="CHEBI:18420"/>
    </cofactor>
</comment>
<reference evidence="5 6" key="1">
    <citation type="journal article" date="2015" name="Nature">
        <title>rRNA introns, odd ribosomes, and small enigmatic genomes across a large radiation of phyla.</title>
        <authorList>
            <person name="Brown C.T."/>
            <person name="Hug L.A."/>
            <person name="Thomas B.C."/>
            <person name="Sharon I."/>
            <person name="Castelle C.J."/>
            <person name="Singh A."/>
            <person name="Wilkins M.J."/>
            <person name="Williams K.H."/>
            <person name="Banfield J.F."/>
        </authorList>
    </citation>
    <scope>NUCLEOTIDE SEQUENCE [LARGE SCALE GENOMIC DNA]</scope>
</reference>
<dbReference type="SUPFAM" id="SSF55811">
    <property type="entry name" value="Nudix"/>
    <property type="match status" value="1"/>
</dbReference>
<dbReference type="AlphaFoldDB" id="A0A0G1M6H5"/>
<keyword evidence="2 3" id="KW-0378">Hydrolase</keyword>
<organism evidence="5 6">
    <name type="scientific">Candidatus Giovannonibacteria bacterium GW2011_GWA2_45_21</name>
    <dbReference type="NCBI Taxonomy" id="1618649"/>
    <lineage>
        <taxon>Bacteria</taxon>
        <taxon>Candidatus Giovannoniibacteriota</taxon>
    </lineage>
</organism>
<evidence type="ECO:0000256" key="2">
    <source>
        <dbReference type="ARBA" id="ARBA00022801"/>
    </source>
</evidence>
<dbReference type="Gene3D" id="3.90.79.10">
    <property type="entry name" value="Nucleoside Triphosphate Pyrophosphohydrolase"/>
    <property type="match status" value="1"/>
</dbReference>
<dbReference type="PROSITE" id="PS51462">
    <property type="entry name" value="NUDIX"/>
    <property type="match status" value="1"/>
</dbReference>
<dbReference type="InterPro" id="IPR020476">
    <property type="entry name" value="Nudix_hydrolase"/>
</dbReference>
<dbReference type="CDD" id="cd04677">
    <property type="entry name" value="NUDIX_Hydrolase"/>
    <property type="match status" value="1"/>
</dbReference>
<evidence type="ECO:0000256" key="3">
    <source>
        <dbReference type="RuleBase" id="RU003476"/>
    </source>
</evidence>
<comment type="similarity">
    <text evidence="3">Belongs to the Nudix hydrolase family.</text>
</comment>
<dbReference type="InterPro" id="IPR020084">
    <property type="entry name" value="NUDIX_hydrolase_CS"/>
</dbReference>
<evidence type="ECO:0000256" key="1">
    <source>
        <dbReference type="ARBA" id="ARBA00001946"/>
    </source>
</evidence>
<accession>A0A0G1M6H5</accession>
<evidence type="ECO:0000259" key="4">
    <source>
        <dbReference type="PROSITE" id="PS51462"/>
    </source>
</evidence>
<dbReference type="PROSITE" id="PS00893">
    <property type="entry name" value="NUDIX_BOX"/>
    <property type="match status" value="1"/>
</dbReference>